<protein>
    <submittedName>
        <fullName evidence="2">DUF2975 domain-containing protein</fullName>
    </submittedName>
</protein>
<evidence type="ECO:0000256" key="1">
    <source>
        <dbReference type="SAM" id="Phobius"/>
    </source>
</evidence>
<feature type="transmembrane region" description="Helical" evidence="1">
    <location>
        <begin position="157"/>
        <end position="177"/>
    </location>
</feature>
<keyword evidence="1" id="KW-0812">Transmembrane</keyword>
<name>A0A6P1V7M3_9ENTR</name>
<feature type="transmembrane region" description="Helical" evidence="1">
    <location>
        <begin position="119"/>
        <end position="137"/>
    </location>
</feature>
<geneLocation type="plasmid" evidence="2">
    <name>unnamed3</name>
</geneLocation>
<accession>A0A6P1V7M3</accession>
<dbReference type="InterPro" id="IPR021354">
    <property type="entry name" value="DUF2975"/>
</dbReference>
<dbReference type="Pfam" id="PF11188">
    <property type="entry name" value="DUF2975"/>
    <property type="match status" value="1"/>
</dbReference>
<keyword evidence="1" id="KW-0472">Membrane</keyword>
<keyword evidence="2" id="KW-0614">Plasmid</keyword>
<dbReference type="Proteomes" id="UP000464389">
    <property type="component" value="Plasmid unnamed3"/>
</dbReference>
<dbReference type="EMBL" id="CP048111">
    <property type="protein sequence ID" value="QHS50160.1"/>
    <property type="molecule type" value="Genomic_DNA"/>
</dbReference>
<dbReference type="AlphaFoldDB" id="A0A6P1V7M3"/>
<feature type="transmembrane region" description="Helical" evidence="1">
    <location>
        <begin position="12"/>
        <end position="35"/>
    </location>
</feature>
<keyword evidence="1" id="KW-1133">Transmembrane helix</keyword>
<gene>
    <name evidence="2" type="ORF">GW952_31585</name>
</gene>
<proteinExistence type="predicted"/>
<sequence>MSPDKLSRISQHMSTATLFLIIAMIFLNSLCWVFPSLSSVSDGYGLSFSLTDNLLSDPEINIKSLQWWQIVGGMVISGIPLFVLSRGIYNLRILFKLYSQRIYFSLESASLLGNVGKSVIVWNILSLLFQPVLSYWLTFCEGEGNRIISVGFDSQDVVTIFTAVCIILISNIFRLAVSLQEENEQFV</sequence>
<evidence type="ECO:0000313" key="2">
    <source>
        <dbReference type="EMBL" id="QHS50160.1"/>
    </source>
</evidence>
<evidence type="ECO:0000313" key="3">
    <source>
        <dbReference type="Proteomes" id="UP000464389"/>
    </source>
</evidence>
<reference evidence="2 3" key="1">
    <citation type="submission" date="2020-01" db="EMBL/GenBank/DDBJ databases">
        <title>Bactrocera dorsalis gut bacteria genome.</title>
        <authorList>
            <person name="Zhang H."/>
            <person name="Cai Z."/>
        </authorList>
    </citation>
    <scope>NUCLEOTIDE SEQUENCE [LARGE SCALE GENOMIC DNA]</scope>
    <source>
        <strain evidence="2 3">BD177</strain>
        <plasmid evidence="2 3">unnamed3</plasmid>
    </source>
</reference>
<feature type="transmembrane region" description="Helical" evidence="1">
    <location>
        <begin position="67"/>
        <end position="89"/>
    </location>
</feature>
<organism evidence="2 3">
    <name type="scientific">Klebsiella michiganensis</name>
    <dbReference type="NCBI Taxonomy" id="1134687"/>
    <lineage>
        <taxon>Bacteria</taxon>
        <taxon>Pseudomonadati</taxon>
        <taxon>Pseudomonadota</taxon>
        <taxon>Gammaproteobacteria</taxon>
        <taxon>Enterobacterales</taxon>
        <taxon>Enterobacteriaceae</taxon>
        <taxon>Klebsiella/Raoultella group</taxon>
        <taxon>Klebsiella</taxon>
    </lineage>
</organism>